<dbReference type="EMBL" id="BJZV01000050">
    <property type="protein sequence ID" value="GEP12582.1"/>
    <property type="molecule type" value="Genomic_DNA"/>
</dbReference>
<evidence type="ECO:0000256" key="3">
    <source>
        <dbReference type="ARBA" id="ARBA00018569"/>
    </source>
</evidence>
<dbReference type="Proteomes" id="UP000321750">
    <property type="component" value="Unassembled WGS sequence"/>
</dbReference>
<protein>
    <recommendedName>
        <fullName evidence="3">UDP-glucose 4-epimerase</fullName>
    </recommendedName>
    <alternativeName>
        <fullName evidence="5">Galactowaldenase</fullName>
    </alternativeName>
    <alternativeName>
        <fullName evidence="4">UDP-galactose 4-epimerase</fullName>
    </alternativeName>
</protein>
<dbReference type="PANTHER" id="PTHR43725">
    <property type="entry name" value="UDP-GLUCOSE 4-EPIMERASE"/>
    <property type="match status" value="1"/>
</dbReference>
<evidence type="ECO:0000313" key="7">
    <source>
        <dbReference type="EMBL" id="GEP12582.1"/>
    </source>
</evidence>
<dbReference type="Gene3D" id="3.40.50.720">
    <property type="entry name" value="NAD(P)-binding Rossmann-like Domain"/>
    <property type="match status" value="1"/>
</dbReference>
<dbReference type="InterPro" id="IPR001509">
    <property type="entry name" value="Epimerase_deHydtase"/>
</dbReference>
<comment type="similarity">
    <text evidence="2">Belongs to the NAD(P)-dependent epimerase/dehydratase family.</text>
</comment>
<evidence type="ECO:0000313" key="8">
    <source>
        <dbReference type="Proteomes" id="UP000321750"/>
    </source>
</evidence>
<dbReference type="SUPFAM" id="SSF51735">
    <property type="entry name" value="NAD(P)-binding Rossmann-fold domains"/>
    <property type="match status" value="1"/>
</dbReference>
<dbReference type="RefSeq" id="WP_147048935.1">
    <property type="nucleotide sequence ID" value="NZ_BJZV01000050.1"/>
</dbReference>
<evidence type="ECO:0000259" key="6">
    <source>
        <dbReference type="Pfam" id="PF01370"/>
    </source>
</evidence>
<evidence type="ECO:0000256" key="2">
    <source>
        <dbReference type="ARBA" id="ARBA00007637"/>
    </source>
</evidence>
<evidence type="ECO:0000256" key="1">
    <source>
        <dbReference type="ARBA" id="ARBA00004947"/>
    </source>
</evidence>
<name>A0A512JRN7_9HYPH</name>
<gene>
    <name evidence="7" type="ORF">MGN01_44270</name>
</gene>
<organism evidence="7 8">
    <name type="scientific">Methylobacterium gnaphalii</name>
    <dbReference type="NCBI Taxonomy" id="1010610"/>
    <lineage>
        <taxon>Bacteria</taxon>
        <taxon>Pseudomonadati</taxon>
        <taxon>Pseudomonadota</taxon>
        <taxon>Alphaproteobacteria</taxon>
        <taxon>Hyphomicrobiales</taxon>
        <taxon>Methylobacteriaceae</taxon>
        <taxon>Methylobacterium</taxon>
    </lineage>
</organism>
<dbReference type="PANTHER" id="PTHR43725:SF53">
    <property type="entry name" value="UDP-ARABINOSE 4-EPIMERASE 1"/>
    <property type="match status" value="1"/>
</dbReference>
<comment type="pathway">
    <text evidence="1">Carbohydrate metabolism; galactose metabolism.</text>
</comment>
<comment type="caution">
    <text evidence="7">The sequence shown here is derived from an EMBL/GenBank/DDBJ whole genome shotgun (WGS) entry which is preliminary data.</text>
</comment>
<evidence type="ECO:0000256" key="4">
    <source>
        <dbReference type="ARBA" id="ARBA00031367"/>
    </source>
</evidence>
<dbReference type="Gene3D" id="3.90.25.10">
    <property type="entry name" value="UDP-galactose 4-epimerase, domain 1"/>
    <property type="match status" value="1"/>
</dbReference>
<evidence type="ECO:0000256" key="5">
    <source>
        <dbReference type="ARBA" id="ARBA00033067"/>
    </source>
</evidence>
<dbReference type="InterPro" id="IPR036291">
    <property type="entry name" value="NAD(P)-bd_dom_sf"/>
</dbReference>
<dbReference type="AlphaFoldDB" id="A0A512JRN7"/>
<sequence>MVHLVTGGAGFVAANLIPALLRLGHEVVAVDNLIRGRREFLSPLVATGGVTFVEADCSNPHELEAAISSSRVSEITDVWHLAANSDIPAGISDPYVDLQHTFMTTFATLSVMRNRRIGKIHFASSSAIYGDFADLRISEDMAPYKPISNYGAMKLASEGQISAACESFLERANIFRFPNVVGTPATHGVILDFIGKLAITPQTLNVLGNGTQQKVYLHVDDLVSAMLFISENSRDKYNVFNIGPSDDGVTVKFIAETVRDIVSPRATILFGEGQKGWVGDVPRFRYNVELLARLGWRTSMDSSNAVKTAVRQIAMQEGSA</sequence>
<proteinExistence type="inferred from homology"/>
<keyword evidence="8" id="KW-1185">Reference proteome</keyword>
<dbReference type="Pfam" id="PF01370">
    <property type="entry name" value="Epimerase"/>
    <property type="match status" value="1"/>
</dbReference>
<reference evidence="7 8" key="1">
    <citation type="submission" date="2019-07" db="EMBL/GenBank/DDBJ databases">
        <title>Whole genome shotgun sequence of Methylobacterium gnaphalii NBRC 107716.</title>
        <authorList>
            <person name="Hosoyama A."/>
            <person name="Uohara A."/>
            <person name="Ohji S."/>
            <person name="Ichikawa N."/>
        </authorList>
    </citation>
    <scope>NUCLEOTIDE SEQUENCE [LARGE SCALE GENOMIC DNA]</scope>
    <source>
        <strain evidence="7 8">NBRC 107716</strain>
    </source>
</reference>
<accession>A0A512JRN7</accession>
<feature type="domain" description="NAD-dependent epimerase/dehydratase" evidence="6">
    <location>
        <begin position="4"/>
        <end position="243"/>
    </location>
</feature>
<dbReference type="OrthoDB" id="9801785at2"/>